<gene>
    <name evidence="1" type="ORF">ACFOVU_07505</name>
</gene>
<accession>A0ABV8FHX7</accession>
<evidence type="ECO:0000313" key="2">
    <source>
        <dbReference type="Proteomes" id="UP001595847"/>
    </source>
</evidence>
<dbReference type="SUPFAM" id="SSF51182">
    <property type="entry name" value="RmlC-like cupins"/>
    <property type="match status" value="1"/>
</dbReference>
<dbReference type="PANTHER" id="PTHR37694:SF1">
    <property type="entry name" value="SLR8022 PROTEIN"/>
    <property type="match status" value="1"/>
</dbReference>
<name>A0ABV8FHX7_9ACTN</name>
<dbReference type="EMBL" id="JBHSBH010000004">
    <property type="protein sequence ID" value="MFC3995755.1"/>
    <property type="molecule type" value="Genomic_DNA"/>
</dbReference>
<reference evidence="2" key="1">
    <citation type="journal article" date="2019" name="Int. J. Syst. Evol. Microbiol.">
        <title>The Global Catalogue of Microorganisms (GCM) 10K type strain sequencing project: providing services to taxonomists for standard genome sequencing and annotation.</title>
        <authorList>
            <consortium name="The Broad Institute Genomics Platform"/>
            <consortium name="The Broad Institute Genome Sequencing Center for Infectious Disease"/>
            <person name="Wu L."/>
            <person name="Ma J."/>
        </authorList>
    </citation>
    <scope>NUCLEOTIDE SEQUENCE [LARGE SCALE GENOMIC DNA]</scope>
    <source>
        <strain evidence="2">TBRC 1826</strain>
    </source>
</reference>
<dbReference type="PANTHER" id="PTHR37694">
    <property type="entry name" value="SLR8022 PROTEIN"/>
    <property type="match status" value="1"/>
</dbReference>
<organism evidence="1 2">
    <name type="scientific">Nocardiopsis sediminis</name>
    <dbReference type="NCBI Taxonomy" id="1778267"/>
    <lineage>
        <taxon>Bacteria</taxon>
        <taxon>Bacillati</taxon>
        <taxon>Actinomycetota</taxon>
        <taxon>Actinomycetes</taxon>
        <taxon>Streptosporangiales</taxon>
        <taxon>Nocardiopsidaceae</taxon>
        <taxon>Nocardiopsis</taxon>
    </lineage>
</organism>
<dbReference type="InterPro" id="IPR014710">
    <property type="entry name" value="RmlC-like_jellyroll"/>
</dbReference>
<keyword evidence="2" id="KW-1185">Reference proteome</keyword>
<dbReference type="Proteomes" id="UP001595847">
    <property type="component" value="Unassembled WGS sequence"/>
</dbReference>
<proteinExistence type="predicted"/>
<sequence length="109" mass="11794">MNKFSLDTLVRRHLEAAAAAPSGRSAETFHGGHERVLRQTLIALNRGNELSEHPSPGESTLLVLHGRVRLSSGGDHWDGRIHDLIIVPRAPHTVTALEDAAIVLTVAMP</sequence>
<protein>
    <submittedName>
        <fullName evidence="1">LuxR family transcriptional regulator</fullName>
    </submittedName>
</protein>
<dbReference type="InterPro" id="IPR011051">
    <property type="entry name" value="RmlC_Cupin_sf"/>
</dbReference>
<comment type="caution">
    <text evidence="1">The sequence shown here is derived from an EMBL/GenBank/DDBJ whole genome shotgun (WGS) entry which is preliminary data.</text>
</comment>
<evidence type="ECO:0000313" key="1">
    <source>
        <dbReference type="EMBL" id="MFC3995755.1"/>
    </source>
</evidence>
<dbReference type="Gene3D" id="2.60.120.10">
    <property type="entry name" value="Jelly Rolls"/>
    <property type="match status" value="1"/>
</dbReference>
<dbReference type="RefSeq" id="WP_378531117.1">
    <property type="nucleotide sequence ID" value="NZ_JBHSBH010000004.1"/>
</dbReference>